<dbReference type="InterPro" id="IPR000169">
    <property type="entry name" value="Pept_cys_AS"/>
</dbReference>
<evidence type="ECO:0000256" key="2">
    <source>
        <dbReference type="ARBA" id="ARBA00023157"/>
    </source>
</evidence>
<dbReference type="PROSITE" id="PS00640">
    <property type="entry name" value="THIOL_PROTEASE_ASN"/>
    <property type="match status" value="1"/>
</dbReference>
<keyword evidence="6" id="KW-0645">Protease</keyword>
<dbReference type="SMART" id="SM00645">
    <property type="entry name" value="Pept_C1"/>
    <property type="match status" value="1"/>
</dbReference>
<dbReference type="PRINTS" id="PR00705">
    <property type="entry name" value="PAPAIN"/>
</dbReference>
<dbReference type="PROSITE" id="PS00139">
    <property type="entry name" value="THIOL_PROTEASE_CYS"/>
    <property type="match status" value="1"/>
</dbReference>
<gene>
    <name evidence="6" type="ORF">TSPGSL018_20966</name>
</gene>
<dbReference type="AlphaFoldDB" id="A0A061QXW9"/>
<evidence type="ECO:0000259" key="5">
    <source>
        <dbReference type="SMART" id="SM00848"/>
    </source>
</evidence>
<dbReference type="PANTHER" id="PTHR12411">
    <property type="entry name" value="CYSTEINE PROTEASE FAMILY C1-RELATED"/>
    <property type="match status" value="1"/>
</dbReference>
<keyword evidence="6" id="KW-0378">Hydrolase</keyword>
<dbReference type="InterPro" id="IPR025661">
    <property type="entry name" value="Pept_asp_AS"/>
</dbReference>
<dbReference type="InterPro" id="IPR013201">
    <property type="entry name" value="Prot_inhib_I29"/>
</dbReference>
<proteinExistence type="inferred from homology"/>
<dbReference type="InterPro" id="IPR000668">
    <property type="entry name" value="Peptidase_C1A_C"/>
</dbReference>
<dbReference type="InterPro" id="IPR038765">
    <property type="entry name" value="Papain-like_cys_pep_sf"/>
</dbReference>
<evidence type="ECO:0000313" key="6">
    <source>
        <dbReference type="EMBL" id="JAC63319.1"/>
    </source>
</evidence>
<evidence type="ECO:0000256" key="3">
    <source>
        <dbReference type="SAM" id="SignalP"/>
    </source>
</evidence>
<dbReference type="SMART" id="SM00848">
    <property type="entry name" value="Inhibitor_I29"/>
    <property type="match status" value="1"/>
</dbReference>
<dbReference type="InterPro" id="IPR025660">
    <property type="entry name" value="Pept_his_AS"/>
</dbReference>
<accession>A0A061QXW9</accession>
<dbReference type="CDD" id="cd02248">
    <property type="entry name" value="Peptidase_C1A"/>
    <property type="match status" value="1"/>
</dbReference>
<dbReference type="PROSITE" id="PS00639">
    <property type="entry name" value="THIOL_PROTEASE_HIS"/>
    <property type="match status" value="1"/>
</dbReference>
<dbReference type="GO" id="GO:0006508">
    <property type="term" value="P:proteolysis"/>
    <property type="evidence" value="ECO:0007669"/>
    <property type="project" value="UniProtKB-KW"/>
</dbReference>
<sequence>MTALRFALVVFCLCLSTSFGVAKAIPTWRELEGYSFEEYKDHFSKQYESPKEEEVRRQAFDANMVKIRAHNQDPEKTWKMGVNRFTDRLPHELRSANGYQKSLGKSRRSSGQLSLAPVDKLLASGSRLMRGGKPAMSLPYEVDWRQNGVVTAVKNQGQCGSCWAFAATAALESQLAIATGELYVLSVQEFVSCTPNERKCGGTGGCSGSIPQLAYEHAQSAGLMEEWAYSYVSFHGNDNFTADCPRLQAADAVTVGEVVGHYDLPTNDQEALLETVAFEGPVAISVDATEWHFYEEGVFDGCNQVNPDLNHAVVLVGYGTDPKHGDYWLVRNSWSPSWGERGYIRLRRETTPRCGIDVTPEHGTACEGDPKEQKVCGTCGILFDNSIPIVRRSGASKDSVLKRASTE</sequence>
<organism evidence="6">
    <name type="scientific">Tetraselmis sp. GSL018</name>
    <dbReference type="NCBI Taxonomy" id="582737"/>
    <lineage>
        <taxon>Eukaryota</taxon>
        <taxon>Viridiplantae</taxon>
        <taxon>Chlorophyta</taxon>
        <taxon>core chlorophytes</taxon>
        <taxon>Chlorodendrophyceae</taxon>
        <taxon>Chlorodendrales</taxon>
        <taxon>Chlorodendraceae</taxon>
        <taxon>Tetraselmis</taxon>
    </lineage>
</organism>
<dbReference type="SUPFAM" id="SSF54001">
    <property type="entry name" value="Cysteine proteinases"/>
    <property type="match status" value="1"/>
</dbReference>
<feature type="signal peptide" evidence="3">
    <location>
        <begin position="1"/>
        <end position="24"/>
    </location>
</feature>
<name>A0A061QXW9_9CHLO</name>
<reference evidence="6" key="1">
    <citation type="submission" date="2014-05" db="EMBL/GenBank/DDBJ databases">
        <title>The transcriptome of the halophilic microalga Tetraselmis sp. GSL018 isolated from the Great Salt Lake, Utah.</title>
        <authorList>
            <person name="Jinkerson R.E."/>
            <person name="D'Adamo S."/>
            <person name="Posewitz M.C."/>
        </authorList>
    </citation>
    <scope>NUCLEOTIDE SEQUENCE</scope>
    <source>
        <strain evidence="6">GSL018</strain>
    </source>
</reference>
<dbReference type="InterPro" id="IPR039417">
    <property type="entry name" value="Peptidase_C1A_papain-like"/>
</dbReference>
<dbReference type="GO" id="GO:0008234">
    <property type="term" value="F:cysteine-type peptidase activity"/>
    <property type="evidence" value="ECO:0007669"/>
    <property type="project" value="InterPro"/>
</dbReference>
<evidence type="ECO:0000256" key="1">
    <source>
        <dbReference type="ARBA" id="ARBA00008455"/>
    </source>
</evidence>
<feature type="domain" description="Cathepsin propeptide inhibitor" evidence="5">
    <location>
        <begin position="36"/>
        <end position="93"/>
    </location>
</feature>
<evidence type="ECO:0000259" key="4">
    <source>
        <dbReference type="SMART" id="SM00645"/>
    </source>
</evidence>
<dbReference type="Pfam" id="PF00112">
    <property type="entry name" value="Peptidase_C1"/>
    <property type="match status" value="1"/>
</dbReference>
<keyword evidence="2" id="KW-1015">Disulfide bond</keyword>
<dbReference type="Pfam" id="PF08246">
    <property type="entry name" value="Inhibitor_I29"/>
    <property type="match status" value="1"/>
</dbReference>
<dbReference type="EMBL" id="GBEZ01023578">
    <property type="protein sequence ID" value="JAC63319.1"/>
    <property type="molecule type" value="Transcribed_RNA"/>
</dbReference>
<protein>
    <submittedName>
        <fullName evidence="6">Papain family cysteine protease containing protein</fullName>
    </submittedName>
</protein>
<feature type="chain" id="PRO_5018641127" evidence="3">
    <location>
        <begin position="25"/>
        <end position="407"/>
    </location>
</feature>
<dbReference type="InterPro" id="IPR013128">
    <property type="entry name" value="Peptidase_C1A"/>
</dbReference>
<comment type="similarity">
    <text evidence="1">Belongs to the peptidase C1 family.</text>
</comment>
<keyword evidence="3" id="KW-0732">Signal</keyword>
<feature type="domain" description="Peptidase C1A papain C-terminal" evidence="4">
    <location>
        <begin position="138"/>
        <end position="364"/>
    </location>
</feature>
<dbReference type="Gene3D" id="3.90.70.10">
    <property type="entry name" value="Cysteine proteinases"/>
    <property type="match status" value="1"/>
</dbReference>